<dbReference type="GO" id="GO:0016208">
    <property type="term" value="F:AMP binding"/>
    <property type="evidence" value="ECO:0007669"/>
    <property type="project" value="TreeGrafter"/>
</dbReference>
<evidence type="ECO:0000313" key="13">
    <source>
        <dbReference type="EMBL" id="RJK96792.1"/>
    </source>
</evidence>
<gene>
    <name evidence="11" type="primary">apt</name>
    <name evidence="13" type="ORF">D5H78_05840</name>
</gene>
<evidence type="ECO:0000256" key="11">
    <source>
        <dbReference type="HAMAP-Rule" id="MF_00004"/>
    </source>
</evidence>
<evidence type="ECO:0000256" key="1">
    <source>
        <dbReference type="ARBA" id="ARBA00000868"/>
    </source>
</evidence>
<comment type="function">
    <text evidence="2 11">Catalyzes a salvage reaction resulting in the formation of AMP, that is energically less costly than de novo synthesis.</text>
</comment>
<name>A0A3A3ZL34_9ACTN</name>
<organism evidence="13 14">
    <name type="scientific">Vallicoccus soli</name>
    <dbReference type="NCBI Taxonomy" id="2339232"/>
    <lineage>
        <taxon>Bacteria</taxon>
        <taxon>Bacillati</taxon>
        <taxon>Actinomycetota</taxon>
        <taxon>Actinomycetes</taxon>
        <taxon>Motilibacterales</taxon>
        <taxon>Vallicoccaceae</taxon>
        <taxon>Vallicoccus</taxon>
    </lineage>
</organism>
<dbReference type="PANTHER" id="PTHR32315">
    <property type="entry name" value="ADENINE PHOSPHORIBOSYLTRANSFERASE"/>
    <property type="match status" value="1"/>
</dbReference>
<comment type="subunit">
    <text evidence="11">Homodimer.</text>
</comment>
<protein>
    <recommendedName>
        <fullName evidence="6 11">Adenine phosphoribosyltransferase</fullName>
        <shortName evidence="11">APRT</shortName>
        <ecNumber evidence="6 11">2.4.2.7</ecNumber>
    </recommendedName>
</protein>
<dbReference type="GO" id="GO:0002055">
    <property type="term" value="F:adenine binding"/>
    <property type="evidence" value="ECO:0007669"/>
    <property type="project" value="TreeGrafter"/>
</dbReference>
<dbReference type="UniPathway" id="UPA00588">
    <property type="reaction ID" value="UER00646"/>
</dbReference>
<dbReference type="InterPro" id="IPR005764">
    <property type="entry name" value="Ade_phspho_trans"/>
</dbReference>
<proteinExistence type="inferred from homology"/>
<dbReference type="SUPFAM" id="SSF53271">
    <property type="entry name" value="PRTase-like"/>
    <property type="match status" value="1"/>
</dbReference>
<evidence type="ECO:0000256" key="6">
    <source>
        <dbReference type="ARBA" id="ARBA00011893"/>
    </source>
</evidence>
<dbReference type="AlphaFoldDB" id="A0A3A3ZL34"/>
<keyword evidence="10 11" id="KW-0660">Purine salvage</keyword>
<dbReference type="Pfam" id="PF00156">
    <property type="entry name" value="Pribosyltran"/>
    <property type="match status" value="1"/>
</dbReference>
<accession>A0A3A3ZL34</accession>
<reference evidence="13 14" key="1">
    <citation type="submission" date="2018-09" db="EMBL/GenBank/DDBJ databases">
        <title>YIM 75000 draft genome.</title>
        <authorList>
            <person name="Tang S."/>
            <person name="Feng Y."/>
        </authorList>
    </citation>
    <scope>NUCLEOTIDE SEQUENCE [LARGE SCALE GENOMIC DNA]</scope>
    <source>
        <strain evidence="13 14">YIM 75000</strain>
    </source>
</reference>
<evidence type="ECO:0000256" key="7">
    <source>
        <dbReference type="ARBA" id="ARBA00022490"/>
    </source>
</evidence>
<evidence type="ECO:0000313" key="14">
    <source>
        <dbReference type="Proteomes" id="UP000265614"/>
    </source>
</evidence>
<keyword evidence="9 11" id="KW-0808">Transferase</keyword>
<evidence type="ECO:0000256" key="9">
    <source>
        <dbReference type="ARBA" id="ARBA00022679"/>
    </source>
</evidence>
<keyword evidence="14" id="KW-1185">Reference proteome</keyword>
<evidence type="ECO:0000259" key="12">
    <source>
        <dbReference type="Pfam" id="PF00156"/>
    </source>
</evidence>
<dbReference type="InterPro" id="IPR050054">
    <property type="entry name" value="UPRTase/APRTase"/>
</dbReference>
<evidence type="ECO:0000256" key="4">
    <source>
        <dbReference type="ARBA" id="ARBA00004659"/>
    </source>
</evidence>
<dbReference type="GO" id="GO:0003999">
    <property type="term" value="F:adenine phosphoribosyltransferase activity"/>
    <property type="evidence" value="ECO:0007669"/>
    <property type="project" value="UniProtKB-UniRule"/>
</dbReference>
<dbReference type="PANTHER" id="PTHR32315:SF3">
    <property type="entry name" value="ADENINE PHOSPHORIBOSYLTRANSFERASE"/>
    <property type="match status" value="1"/>
</dbReference>
<dbReference type="Gene3D" id="3.40.50.2020">
    <property type="match status" value="1"/>
</dbReference>
<evidence type="ECO:0000256" key="10">
    <source>
        <dbReference type="ARBA" id="ARBA00022726"/>
    </source>
</evidence>
<dbReference type="EMBL" id="QZEZ01000002">
    <property type="protein sequence ID" value="RJK96792.1"/>
    <property type="molecule type" value="Genomic_DNA"/>
</dbReference>
<dbReference type="InterPro" id="IPR000836">
    <property type="entry name" value="PRTase_dom"/>
</dbReference>
<comment type="subcellular location">
    <subcellularLocation>
        <location evidence="3 11">Cytoplasm</location>
    </subcellularLocation>
</comment>
<comment type="similarity">
    <text evidence="5 11">Belongs to the purine/pyrimidine phosphoribosyltransferase family.</text>
</comment>
<keyword evidence="8 11" id="KW-0328">Glycosyltransferase</keyword>
<dbReference type="FunFam" id="3.40.50.2020:FF:000021">
    <property type="entry name" value="Adenine phosphoribosyltransferase"/>
    <property type="match status" value="1"/>
</dbReference>
<dbReference type="GO" id="GO:0044209">
    <property type="term" value="P:AMP salvage"/>
    <property type="evidence" value="ECO:0007669"/>
    <property type="project" value="UniProtKB-UniRule"/>
</dbReference>
<dbReference type="GO" id="GO:0006166">
    <property type="term" value="P:purine ribonucleoside salvage"/>
    <property type="evidence" value="ECO:0007669"/>
    <property type="project" value="UniProtKB-KW"/>
</dbReference>
<dbReference type="NCBIfam" id="NF002636">
    <property type="entry name" value="PRK02304.1-5"/>
    <property type="match status" value="1"/>
</dbReference>
<evidence type="ECO:0000256" key="5">
    <source>
        <dbReference type="ARBA" id="ARBA00008391"/>
    </source>
</evidence>
<comment type="caution">
    <text evidence="13">The sequence shown here is derived from an EMBL/GenBank/DDBJ whole genome shotgun (WGS) entry which is preliminary data.</text>
</comment>
<dbReference type="InterPro" id="IPR029057">
    <property type="entry name" value="PRTase-like"/>
</dbReference>
<dbReference type="OrthoDB" id="9803963at2"/>
<evidence type="ECO:0000256" key="8">
    <source>
        <dbReference type="ARBA" id="ARBA00022676"/>
    </source>
</evidence>
<keyword evidence="7 11" id="KW-0963">Cytoplasm</keyword>
<dbReference type="Proteomes" id="UP000265614">
    <property type="component" value="Unassembled WGS sequence"/>
</dbReference>
<dbReference type="NCBIfam" id="NF002634">
    <property type="entry name" value="PRK02304.1-3"/>
    <property type="match status" value="1"/>
</dbReference>
<dbReference type="GO" id="GO:0006168">
    <property type="term" value="P:adenine salvage"/>
    <property type="evidence" value="ECO:0007669"/>
    <property type="project" value="InterPro"/>
</dbReference>
<comment type="pathway">
    <text evidence="4 11">Purine metabolism; AMP biosynthesis via salvage pathway; AMP from adenine: step 1/1.</text>
</comment>
<comment type="catalytic activity">
    <reaction evidence="1 11">
        <text>AMP + diphosphate = 5-phospho-alpha-D-ribose 1-diphosphate + adenine</text>
        <dbReference type="Rhea" id="RHEA:16609"/>
        <dbReference type="ChEBI" id="CHEBI:16708"/>
        <dbReference type="ChEBI" id="CHEBI:33019"/>
        <dbReference type="ChEBI" id="CHEBI:58017"/>
        <dbReference type="ChEBI" id="CHEBI:456215"/>
        <dbReference type="EC" id="2.4.2.7"/>
    </reaction>
</comment>
<feature type="domain" description="Phosphoribosyltransferase" evidence="12">
    <location>
        <begin position="43"/>
        <end position="142"/>
    </location>
</feature>
<sequence length="166" mass="16740">MVRDVPGFPEPGVVFKDIAPLLADPGALRLATEGLAAAGPGADRVVGVEARGFILGAPVALHLGAGFVPVRKKGKLPGATLEAAYALEYGEAVLQLQEDALVAGHRVLLVDDVLATGGTVEAAVGLCARAGAEVVGVAVLLELPGLGGRERLERAAPGVPLHVLLP</sequence>
<dbReference type="GO" id="GO:0005737">
    <property type="term" value="C:cytoplasm"/>
    <property type="evidence" value="ECO:0007669"/>
    <property type="project" value="UniProtKB-SubCell"/>
</dbReference>
<dbReference type="CDD" id="cd06223">
    <property type="entry name" value="PRTases_typeI"/>
    <property type="match status" value="1"/>
</dbReference>
<dbReference type="HAMAP" id="MF_00004">
    <property type="entry name" value="Aden_phosphoribosyltr"/>
    <property type="match status" value="1"/>
</dbReference>
<dbReference type="EC" id="2.4.2.7" evidence="6 11"/>
<evidence type="ECO:0000256" key="2">
    <source>
        <dbReference type="ARBA" id="ARBA00003968"/>
    </source>
</evidence>
<evidence type="ECO:0000256" key="3">
    <source>
        <dbReference type="ARBA" id="ARBA00004496"/>
    </source>
</evidence>